<comment type="similarity">
    <text evidence="2">Belongs to the class-I pyridine nucleotide-disulfide oxidoreductase family.</text>
</comment>
<dbReference type="SUPFAM" id="SSF51905">
    <property type="entry name" value="FAD/NAD(P)-binding domain"/>
    <property type="match status" value="1"/>
</dbReference>
<dbReference type="PIRSF" id="PIRSF000350">
    <property type="entry name" value="Mercury_reductase_MerA"/>
    <property type="match status" value="1"/>
</dbReference>
<organism evidence="7 8">
    <name type="scientific">Streptomyces humicola</name>
    <dbReference type="NCBI Taxonomy" id="2953240"/>
    <lineage>
        <taxon>Bacteria</taxon>
        <taxon>Bacillati</taxon>
        <taxon>Actinomycetota</taxon>
        <taxon>Actinomycetes</taxon>
        <taxon>Kitasatosporales</taxon>
        <taxon>Streptomycetaceae</taxon>
        <taxon>Streptomyces</taxon>
    </lineage>
</organism>
<dbReference type="EMBL" id="JANFNG010000024">
    <property type="protein sequence ID" value="MCQ4083694.1"/>
    <property type="molecule type" value="Genomic_DNA"/>
</dbReference>
<dbReference type="PANTHER" id="PTHR43014:SF2">
    <property type="entry name" value="MERCURIC REDUCTASE"/>
    <property type="match status" value="1"/>
</dbReference>
<dbReference type="Gene3D" id="3.50.50.60">
    <property type="entry name" value="FAD/NAD(P)-binding domain"/>
    <property type="match status" value="2"/>
</dbReference>
<name>A0ABT1Q1C9_9ACTN</name>
<evidence type="ECO:0000256" key="2">
    <source>
        <dbReference type="ARBA" id="ARBA00007532"/>
    </source>
</evidence>
<dbReference type="PANTHER" id="PTHR43014">
    <property type="entry name" value="MERCURIC REDUCTASE"/>
    <property type="match status" value="1"/>
</dbReference>
<dbReference type="InterPro" id="IPR004099">
    <property type="entry name" value="Pyr_nucl-diS_OxRdtase_dimer"/>
</dbReference>
<dbReference type="Pfam" id="PF02852">
    <property type="entry name" value="Pyr_redox_dim"/>
    <property type="match status" value="1"/>
</dbReference>
<dbReference type="Pfam" id="PF07992">
    <property type="entry name" value="Pyr_redox_2"/>
    <property type="match status" value="1"/>
</dbReference>
<evidence type="ECO:0000313" key="7">
    <source>
        <dbReference type="EMBL" id="MCQ4083694.1"/>
    </source>
</evidence>
<keyword evidence="4" id="KW-0274">FAD</keyword>
<accession>A0ABT1Q1C9</accession>
<dbReference type="PRINTS" id="PR00368">
    <property type="entry name" value="FADPNR"/>
</dbReference>
<evidence type="ECO:0000256" key="4">
    <source>
        <dbReference type="ARBA" id="ARBA00022827"/>
    </source>
</evidence>
<dbReference type="InterPro" id="IPR023753">
    <property type="entry name" value="FAD/NAD-binding_dom"/>
</dbReference>
<protein>
    <submittedName>
        <fullName evidence="7">NAD(P)/FAD-dependent oxidoreductase</fullName>
    </submittedName>
</protein>
<feature type="domain" description="FAD/NAD(P)-binding" evidence="6">
    <location>
        <begin position="6"/>
        <end position="317"/>
    </location>
</feature>
<evidence type="ECO:0000259" key="6">
    <source>
        <dbReference type="Pfam" id="PF07992"/>
    </source>
</evidence>
<dbReference type="InterPro" id="IPR016156">
    <property type="entry name" value="FAD/NAD-linked_Rdtase_dimer_sf"/>
</dbReference>
<evidence type="ECO:0000256" key="3">
    <source>
        <dbReference type="ARBA" id="ARBA00022630"/>
    </source>
</evidence>
<dbReference type="RefSeq" id="WP_255922686.1">
    <property type="nucleotide sequence ID" value="NZ_JANFNG010000024.1"/>
</dbReference>
<keyword evidence="8" id="KW-1185">Reference proteome</keyword>
<gene>
    <name evidence="7" type="ORF">NGB36_24645</name>
</gene>
<dbReference type="PRINTS" id="PR00411">
    <property type="entry name" value="PNDRDTASEI"/>
</dbReference>
<comment type="cofactor">
    <cofactor evidence="1">
        <name>FAD</name>
        <dbReference type="ChEBI" id="CHEBI:57692"/>
    </cofactor>
</comment>
<sequence length="460" mass="49382">MPTDFDAIVIGAGPGGEVAASRLLGGGLRVALVERELIGGECAYWACIPSKTLLRPPEARAEAAGAAGLSTPELDWPALRDYRDYMIRHLDDAAQIDGYRKQGVTVVKGTARLTGRGPWRIEADGQQLSAEHVVIATGSQPLRPPVDGLDQVEVWTNREATTLREIPARAVMIGGGAVGVELGQFLARMGTRVTLLQRSPRLLTREEPRLSELVADRLRTDGIDLRLGRQATTARRDGADTVVELDDGSSVRTDVIVLGAGRRPHTDGLGLDAVGIQTNHRGALNIDEHCRVTSDGLWALGDVTGTALFTHVAMYQARVVADTILGKPRRADYTAIPRVVFAQPEIAAVGLTTAQAHERGNNLATSELDLADSIARPWTYETKPAGTLGLLADRDRRVLVGAWTTAPLAGEWIHQAALAIRAQIPIDTLLDGIAQFPTYSEAYLAAAERLDLKTATPLPQ</sequence>
<dbReference type="InterPro" id="IPR001100">
    <property type="entry name" value="Pyr_nuc-diS_OxRdtase"/>
</dbReference>
<dbReference type="Proteomes" id="UP001057702">
    <property type="component" value="Unassembled WGS sequence"/>
</dbReference>
<keyword evidence="3" id="KW-0285">Flavoprotein</keyword>
<evidence type="ECO:0000259" key="5">
    <source>
        <dbReference type="Pfam" id="PF02852"/>
    </source>
</evidence>
<evidence type="ECO:0000313" key="8">
    <source>
        <dbReference type="Proteomes" id="UP001057702"/>
    </source>
</evidence>
<dbReference type="Gene3D" id="3.30.390.30">
    <property type="match status" value="1"/>
</dbReference>
<feature type="domain" description="Pyridine nucleotide-disulphide oxidoreductase dimerisation" evidence="5">
    <location>
        <begin position="336"/>
        <end position="445"/>
    </location>
</feature>
<proteinExistence type="inferred from homology"/>
<evidence type="ECO:0000256" key="1">
    <source>
        <dbReference type="ARBA" id="ARBA00001974"/>
    </source>
</evidence>
<reference evidence="7" key="1">
    <citation type="submission" date="2022-06" db="EMBL/GenBank/DDBJ databases">
        <title>Draft genome sequence of Streptomyces sp. RB6PN25 isolated from peat swamp forest in Thailand.</title>
        <authorList>
            <person name="Duangmal K."/>
            <person name="Klaysubun C."/>
        </authorList>
    </citation>
    <scope>NUCLEOTIDE SEQUENCE</scope>
    <source>
        <strain evidence="7">RB6PN25</strain>
    </source>
</reference>
<comment type="caution">
    <text evidence="7">The sequence shown here is derived from an EMBL/GenBank/DDBJ whole genome shotgun (WGS) entry which is preliminary data.</text>
</comment>
<dbReference type="InterPro" id="IPR036188">
    <property type="entry name" value="FAD/NAD-bd_sf"/>
</dbReference>
<dbReference type="SUPFAM" id="SSF55424">
    <property type="entry name" value="FAD/NAD-linked reductases, dimerisation (C-terminal) domain"/>
    <property type="match status" value="1"/>
</dbReference>